<dbReference type="AlphaFoldDB" id="A0A0C4EF43"/>
<dbReference type="InterPro" id="IPR023213">
    <property type="entry name" value="CAT-like_dom_sf"/>
</dbReference>
<proteinExistence type="predicted"/>
<dbReference type="Gene3D" id="3.40.50.12780">
    <property type="entry name" value="N-terminal domain of ligase-like"/>
    <property type="match status" value="1"/>
</dbReference>
<dbReference type="InterPro" id="IPR020845">
    <property type="entry name" value="AMP-binding_CS"/>
</dbReference>
<protein>
    <submittedName>
        <fullName evidence="7 8">Uncharacterized protein</fullName>
    </submittedName>
</protein>
<dbReference type="GO" id="GO:0009366">
    <property type="term" value="C:enterobactin synthetase complex"/>
    <property type="evidence" value="ECO:0007669"/>
    <property type="project" value="TreeGrafter"/>
</dbReference>
<dbReference type="Proteomes" id="UP000011715">
    <property type="component" value="Unassembled WGS sequence"/>
</dbReference>
<name>A0A0C4EF43_MAGP6</name>
<dbReference type="Gene3D" id="3.30.300.30">
    <property type="match status" value="2"/>
</dbReference>
<reference evidence="7" key="2">
    <citation type="submission" date="2010-05" db="EMBL/GenBank/DDBJ databases">
        <title>The Genome Sequence of Magnaporthe poae strain ATCC 64411.</title>
        <authorList>
            <consortium name="The Broad Institute Genome Sequencing Platform"/>
            <consortium name="Broad Institute Genome Sequencing Center for Infectious Disease"/>
            <person name="Ma L.-J."/>
            <person name="Dead R."/>
            <person name="Young S."/>
            <person name="Zeng Q."/>
            <person name="Koehrsen M."/>
            <person name="Alvarado L."/>
            <person name="Berlin A."/>
            <person name="Chapman S.B."/>
            <person name="Chen Z."/>
            <person name="Freedman E."/>
            <person name="Gellesch M."/>
            <person name="Goldberg J."/>
            <person name="Griggs A."/>
            <person name="Gujja S."/>
            <person name="Heilman E.R."/>
            <person name="Heiman D."/>
            <person name="Hepburn T."/>
            <person name="Howarth C."/>
            <person name="Jen D."/>
            <person name="Larson L."/>
            <person name="Mehta T."/>
            <person name="Neiman D."/>
            <person name="Pearson M."/>
            <person name="Roberts A."/>
            <person name="Saif S."/>
            <person name="Shea T."/>
            <person name="Shenoy N."/>
            <person name="Sisk P."/>
            <person name="Stolte C."/>
            <person name="Sykes S."/>
            <person name="Walk T."/>
            <person name="White J."/>
            <person name="Yandava C."/>
            <person name="Haas B."/>
            <person name="Nusbaum C."/>
            <person name="Birren B."/>
        </authorList>
    </citation>
    <scope>NUCLEOTIDE SEQUENCE</scope>
    <source>
        <strain evidence="7">ATCC 64411</strain>
    </source>
</reference>
<reference evidence="8" key="4">
    <citation type="journal article" date="2015" name="G3 (Bethesda)">
        <title>Genome sequences of three phytopathogenic species of the Magnaporthaceae family of fungi.</title>
        <authorList>
            <person name="Okagaki L.H."/>
            <person name="Nunes C.C."/>
            <person name="Sailsbery J."/>
            <person name="Clay B."/>
            <person name="Brown D."/>
            <person name="John T."/>
            <person name="Oh Y."/>
            <person name="Young N."/>
            <person name="Fitzgerald M."/>
            <person name="Haas B.J."/>
            <person name="Zeng Q."/>
            <person name="Young S."/>
            <person name="Adiconis X."/>
            <person name="Fan L."/>
            <person name="Levin J.Z."/>
            <person name="Mitchell T.K."/>
            <person name="Okubara P.A."/>
            <person name="Farman M.L."/>
            <person name="Kohn L.M."/>
            <person name="Birren B."/>
            <person name="Ma L.-J."/>
            <person name="Dean R.A."/>
        </authorList>
    </citation>
    <scope>NUCLEOTIDE SEQUENCE</scope>
    <source>
        <strain evidence="8">ATCC 64411 / 73-15</strain>
    </source>
</reference>
<dbReference type="InterPro" id="IPR025110">
    <property type="entry name" value="AMP-bd_C"/>
</dbReference>
<dbReference type="InterPro" id="IPR000873">
    <property type="entry name" value="AMP-dep_synth/lig_dom"/>
</dbReference>
<feature type="domain" description="AMP-binding enzyme C-terminal" evidence="6">
    <location>
        <begin position="361"/>
        <end position="442"/>
    </location>
</feature>
<dbReference type="GO" id="GO:0043041">
    <property type="term" value="P:amino acid activation for nonribosomal peptide biosynthetic process"/>
    <property type="evidence" value="ECO:0007669"/>
    <property type="project" value="TreeGrafter"/>
</dbReference>
<evidence type="ECO:0000313" key="9">
    <source>
        <dbReference type="Proteomes" id="UP000011715"/>
    </source>
</evidence>
<sequence length="1196" mass="130401">MRGRRGFYGHSQGQAGIHPPDVNVPGARIGAIMQAAECKLMLLGRGVPPPDTELTGMDVIRINCMLDRSSAGGLSSPLGAEVADGPLATNLAYVMFTSGSTGKPKGVMIEHRGIVRLVKDTNVVTSPSSAVLVAHVTTLSFDISTWELYAPLRNGGSVVCIDYITLLDPAALAKVFEREQVPAALFTAAFLKQCLASPESATAIAQLDALLAYGERLGVQDAIAACKVATKYGIINAYGPTENTVFNTIFKMTLQEGCPNGVPIGRSLTNSGSYITDRRQRLVPIGVMEELVLTGNGLARGYTHSALDRNRFVEVEIAGKTVKAYRTGDKARYRLTDGEMEFYGRIDQQVKIRGHRIELAEVEAGLLRHEAVTDAAVIVRNTQEDQEPEIIAFVRAPRLVEQQSQAVTEAEIRSRLRVFLPKYMIPESVVLMDQMPLNANGKVDRKELGRLAQTAARSEVQVAIAVDGVGVQKVLDSGRVKLKVMSLSPEDDDFSGLLLKQQTTPFDLKSEPAWRVSLIQLPGIDDNILSIGMHHIIADGWSIDVLRNPALCDHVPLLEQIAPLPIQYRDFSVWQREPAQAADHGRQLEYWKTQLADSTPAEFLTDRLRHSVLSGGAGVIDFAIYGALYGRLQAFCRAGRTTSFIALSAAFRAAHYRLTGVEDANIGSLIANRNRLETENLIGFFFNTQCVRVAVGDDDSFQGLVERTGATAAAAFANQDVPFQRIVSSCVSAPTLQRAGSLSGRALYSTDLFEPKTIRCLVSVFLSVLRQGFEQPQEPIFTLPLIEDGPDEIRGNSGAFVMDRRQQLVPPGVMGELVVAGDGLARRYADFDPDRNRVVEIEVVVGNTPIKVYRTGDRARYRPADSQLEYFGRMDQQIKIGGHHIEAAEVEAAILKQDAVADAAVVATKNTPPDHDDASGQVDGWVTHFDKATYIDIDKIENTTLGNDFMGWTSMYDGSLIDRTKMQEWLDETMQAMLEGAAPGCVLEIGTGSGMIVFNLARAAAGDLGRYWGLEPSRAATRFINDRVKADAMLVGRVHMHVGTAADAGHLELRHELVVINSVIQYFPTCEYLTEIIDQLVRTPGVKRIFFGDVRPYAINKQFLAWRALRSLGTSAAKAGVRQIIAGLTESEEELLIGPACFISLKKQLPGLVHHVEILPKRMTASNELSSYGCGPCVAGKCATGAHHRPGCLGKL</sequence>
<dbReference type="VEuPathDB" id="FungiDB:MAPG_11379"/>
<dbReference type="InterPro" id="IPR001242">
    <property type="entry name" value="Condensation_dom"/>
</dbReference>
<dbReference type="GO" id="GO:0031177">
    <property type="term" value="F:phosphopantetheine binding"/>
    <property type="evidence" value="ECO:0007669"/>
    <property type="project" value="TreeGrafter"/>
</dbReference>
<evidence type="ECO:0000313" key="7">
    <source>
        <dbReference type="EMBL" id="KLU92433.1"/>
    </source>
</evidence>
<dbReference type="GO" id="GO:0005829">
    <property type="term" value="C:cytosol"/>
    <property type="evidence" value="ECO:0007669"/>
    <property type="project" value="TreeGrafter"/>
</dbReference>
<feature type="domain" description="Condensation" evidence="5">
    <location>
        <begin position="467"/>
        <end position="730"/>
    </location>
</feature>
<dbReference type="CDD" id="cd05930">
    <property type="entry name" value="A_NRPS"/>
    <property type="match status" value="1"/>
</dbReference>
<keyword evidence="2" id="KW-0597">Phosphoprotein</keyword>
<dbReference type="InterPro" id="IPR029063">
    <property type="entry name" value="SAM-dependent_MTases_sf"/>
</dbReference>
<keyword evidence="1" id="KW-0596">Phosphopantetheine</keyword>
<dbReference type="SUPFAM" id="SSF53335">
    <property type="entry name" value="S-adenosyl-L-methionine-dependent methyltransferases"/>
    <property type="match status" value="1"/>
</dbReference>
<dbReference type="eggNOG" id="KOG1178">
    <property type="taxonomic scope" value="Eukaryota"/>
</dbReference>
<dbReference type="PANTHER" id="PTHR45527:SF1">
    <property type="entry name" value="FATTY ACID SYNTHASE"/>
    <property type="match status" value="1"/>
</dbReference>
<evidence type="ECO:0000259" key="4">
    <source>
        <dbReference type="Pfam" id="PF00501"/>
    </source>
</evidence>
<dbReference type="Pfam" id="PF13193">
    <property type="entry name" value="AMP-binding_C"/>
    <property type="match status" value="1"/>
</dbReference>
<reference evidence="7" key="3">
    <citation type="submission" date="2011-03" db="EMBL/GenBank/DDBJ databases">
        <title>Annotation of Magnaporthe poae ATCC 64411.</title>
        <authorList>
            <person name="Ma L.-J."/>
            <person name="Dead R."/>
            <person name="Young S.K."/>
            <person name="Zeng Q."/>
            <person name="Gargeya S."/>
            <person name="Fitzgerald M."/>
            <person name="Haas B."/>
            <person name="Abouelleil A."/>
            <person name="Alvarado L."/>
            <person name="Arachchi H.M."/>
            <person name="Berlin A."/>
            <person name="Brown A."/>
            <person name="Chapman S.B."/>
            <person name="Chen Z."/>
            <person name="Dunbar C."/>
            <person name="Freedman E."/>
            <person name="Gearin G."/>
            <person name="Gellesch M."/>
            <person name="Goldberg J."/>
            <person name="Griggs A."/>
            <person name="Gujja S."/>
            <person name="Heiman D."/>
            <person name="Howarth C."/>
            <person name="Larson L."/>
            <person name="Lui A."/>
            <person name="MacDonald P.J.P."/>
            <person name="Mehta T."/>
            <person name="Montmayeur A."/>
            <person name="Murphy C."/>
            <person name="Neiman D."/>
            <person name="Pearson M."/>
            <person name="Priest M."/>
            <person name="Roberts A."/>
            <person name="Saif S."/>
            <person name="Shea T."/>
            <person name="Shenoy N."/>
            <person name="Sisk P."/>
            <person name="Stolte C."/>
            <person name="Sykes S."/>
            <person name="Yandava C."/>
            <person name="Wortman J."/>
            <person name="Nusbaum C."/>
            <person name="Birren B."/>
        </authorList>
    </citation>
    <scope>NUCLEOTIDE SEQUENCE</scope>
    <source>
        <strain evidence="7">ATCC 64411</strain>
    </source>
</reference>
<dbReference type="InterPro" id="IPR042099">
    <property type="entry name" value="ANL_N_sf"/>
</dbReference>
<dbReference type="GO" id="GO:0009239">
    <property type="term" value="P:enterobactin biosynthetic process"/>
    <property type="evidence" value="ECO:0007669"/>
    <property type="project" value="TreeGrafter"/>
</dbReference>
<dbReference type="SUPFAM" id="SSF56801">
    <property type="entry name" value="Acetyl-CoA synthetase-like"/>
    <property type="match status" value="2"/>
</dbReference>
<dbReference type="EMBL" id="ADBL01002803">
    <property type="status" value="NOT_ANNOTATED_CDS"/>
    <property type="molecule type" value="Genomic_DNA"/>
</dbReference>
<dbReference type="Pfam" id="PF00668">
    <property type="entry name" value="Condensation"/>
    <property type="match status" value="1"/>
</dbReference>
<accession>A0A0C4EF43</accession>
<dbReference type="STRING" id="644358.A0A0C4EF43"/>
<dbReference type="Gene3D" id="3.40.50.150">
    <property type="entry name" value="Vaccinia Virus protein VP39"/>
    <property type="match status" value="1"/>
</dbReference>
<reference evidence="8" key="5">
    <citation type="submission" date="2015-06" db="UniProtKB">
        <authorList>
            <consortium name="EnsemblFungi"/>
        </authorList>
    </citation>
    <scope>IDENTIFICATION</scope>
    <source>
        <strain evidence="8">ATCC 64411</strain>
    </source>
</reference>
<dbReference type="Gene3D" id="2.30.38.10">
    <property type="entry name" value="Luciferase, Domain 3"/>
    <property type="match status" value="1"/>
</dbReference>
<evidence type="ECO:0000256" key="1">
    <source>
        <dbReference type="ARBA" id="ARBA00022450"/>
    </source>
</evidence>
<feature type="domain" description="AMP-dependent synthetase/ligase" evidence="4">
    <location>
        <begin position="18"/>
        <end position="302"/>
    </location>
</feature>
<dbReference type="Pfam" id="PF00501">
    <property type="entry name" value="AMP-binding"/>
    <property type="match status" value="1"/>
</dbReference>
<dbReference type="Gene3D" id="3.30.559.10">
    <property type="entry name" value="Chloramphenicol acetyltransferase-like domain"/>
    <property type="match status" value="1"/>
</dbReference>
<dbReference type="OrthoDB" id="416786at2759"/>
<dbReference type="PANTHER" id="PTHR45527">
    <property type="entry name" value="NONRIBOSOMAL PEPTIDE SYNTHETASE"/>
    <property type="match status" value="1"/>
</dbReference>
<evidence type="ECO:0000313" key="8">
    <source>
        <dbReference type="EnsemblFungi" id="MAPG_11379T0"/>
    </source>
</evidence>
<dbReference type="GO" id="GO:0047527">
    <property type="term" value="F:2,3-dihydroxybenzoate-serine ligase activity"/>
    <property type="evidence" value="ECO:0007669"/>
    <property type="project" value="TreeGrafter"/>
</dbReference>
<feature type="region of interest" description="Disordered" evidence="3">
    <location>
        <begin position="1"/>
        <end position="21"/>
    </location>
</feature>
<dbReference type="EnsemblFungi" id="MAPG_11379T0">
    <property type="protein sequence ID" value="MAPG_11379T0"/>
    <property type="gene ID" value="MAPG_11379"/>
</dbReference>
<evidence type="ECO:0000259" key="6">
    <source>
        <dbReference type="Pfam" id="PF13193"/>
    </source>
</evidence>
<gene>
    <name evidence="7" type="ORF">MAPG_11379</name>
</gene>
<dbReference type="SUPFAM" id="SSF52777">
    <property type="entry name" value="CoA-dependent acyltransferases"/>
    <property type="match status" value="2"/>
</dbReference>
<organism evidence="8 9">
    <name type="scientific">Magnaporthiopsis poae (strain ATCC 64411 / 73-15)</name>
    <name type="common">Kentucky bluegrass fungus</name>
    <name type="synonym">Magnaporthe poae</name>
    <dbReference type="NCBI Taxonomy" id="644358"/>
    <lineage>
        <taxon>Eukaryota</taxon>
        <taxon>Fungi</taxon>
        <taxon>Dikarya</taxon>
        <taxon>Ascomycota</taxon>
        <taxon>Pezizomycotina</taxon>
        <taxon>Sordariomycetes</taxon>
        <taxon>Sordariomycetidae</taxon>
        <taxon>Magnaporthales</taxon>
        <taxon>Magnaporthaceae</taxon>
        <taxon>Magnaporthiopsis</taxon>
    </lineage>
</organism>
<dbReference type="EMBL" id="GL876980">
    <property type="protein sequence ID" value="KLU92433.1"/>
    <property type="molecule type" value="Genomic_DNA"/>
</dbReference>
<keyword evidence="9" id="KW-1185">Reference proteome</keyword>
<evidence type="ECO:0000256" key="2">
    <source>
        <dbReference type="ARBA" id="ARBA00022553"/>
    </source>
</evidence>
<evidence type="ECO:0000256" key="3">
    <source>
        <dbReference type="SAM" id="MobiDB-lite"/>
    </source>
</evidence>
<dbReference type="Gene3D" id="3.30.559.30">
    <property type="entry name" value="Nonribosomal peptide synthetase, condensation domain"/>
    <property type="match status" value="1"/>
</dbReference>
<evidence type="ECO:0000259" key="5">
    <source>
        <dbReference type="Pfam" id="PF00668"/>
    </source>
</evidence>
<reference evidence="9" key="1">
    <citation type="submission" date="2010-05" db="EMBL/GenBank/DDBJ databases">
        <title>The genome sequence of Magnaporthe poae strain ATCC 64411.</title>
        <authorList>
            <person name="Ma L.-J."/>
            <person name="Dead R."/>
            <person name="Young S."/>
            <person name="Zeng Q."/>
            <person name="Koehrsen M."/>
            <person name="Alvarado L."/>
            <person name="Berlin A."/>
            <person name="Chapman S.B."/>
            <person name="Chen Z."/>
            <person name="Freedman E."/>
            <person name="Gellesch M."/>
            <person name="Goldberg J."/>
            <person name="Griggs A."/>
            <person name="Gujja S."/>
            <person name="Heilman E.R."/>
            <person name="Heiman D."/>
            <person name="Hepburn T."/>
            <person name="Howarth C."/>
            <person name="Jen D."/>
            <person name="Larson L."/>
            <person name="Mehta T."/>
            <person name="Neiman D."/>
            <person name="Pearson M."/>
            <person name="Roberts A."/>
            <person name="Saif S."/>
            <person name="Shea T."/>
            <person name="Shenoy N."/>
            <person name="Sisk P."/>
            <person name="Stolte C."/>
            <person name="Sykes S."/>
            <person name="Walk T."/>
            <person name="White J."/>
            <person name="Yandava C."/>
            <person name="Haas B."/>
            <person name="Nusbaum C."/>
            <person name="Birren B."/>
        </authorList>
    </citation>
    <scope>NUCLEOTIDE SEQUENCE [LARGE SCALE GENOMIC DNA]</scope>
    <source>
        <strain evidence="9">ATCC 64411 / 73-15</strain>
    </source>
</reference>
<dbReference type="InterPro" id="IPR045851">
    <property type="entry name" value="AMP-bd_C_sf"/>
</dbReference>
<dbReference type="PROSITE" id="PS00455">
    <property type="entry name" value="AMP_BINDING"/>
    <property type="match status" value="1"/>
</dbReference>